<dbReference type="Proteomes" id="UP001596473">
    <property type="component" value="Unassembled WGS sequence"/>
</dbReference>
<dbReference type="RefSeq" id="WP_380186128.1">
    <property type="nucleotide sequence ID" value="NZ_JBHTBQ010000006.1"/>
</dbReference>
<dbReference type="NCBIfam" id="TIGR03035">
    <property type="entry name" value="trp_arylform"/>
    <property type="match status" value="1"/>
</dbReference>
<feature type="binding site" evidence="7">
    <location>
        <position position="46"/>
    </location>
    <ligand>
        <name>Zn(2+)</name>
        <dbReference type="ChEBI" id="CHEBI:29105"/>
        <label>1</label>
    </ligand>
</feature>
<dbReference type="GO" id="GO:0004061">
    <property type="term" value="F:arylformamidase activity"/>
    <property type="evidence" value="ECO:0007669"/>
    <property type="project" value="UniProtKB-EC"/>
</dbReference>
<gene>
    <name evidence="7 8" type="primary">kynB</name>
    <name evidence="8" type="ORF">ACFQNF_03470</name>
</gene>
<feature type="binding site" evidence="7">
    <location>
        <position position="52"/>
    </location>
    <ligand>
        <name>Zn(2+)</name>
        <dbReference type="ChEBI" id="CHEBI:29105"/>
        <label>2</label>
    </ligand>
</feature>
<name>A0ABW2QT70_9NEIS</name>
<protein>
    <recommendedName>
        <fullName evidence="7">Kynurenine formamidase</fullName>
        <shortName evidence="7">KFA</shortName>
        <shortName evidence="7">KFase</shortName>
        <ecNumber evidence="7">3.5.1.9</ecNumber>
    </recommendedName>
    <alternativeName>
        <fullName evidence="7">Arylformamidase</fullName>
    </alternativeName>
    <alternativeName>
        <fullName evidence="7">N-formylkynurenine formamidase</fullName>
        <shortName evidence="7">FKF</shortName>
    </alternativeName>
</protein>
<feature type="binding site" evidence="7">
    <location>
        <position position="174"/>
    </location>
    <ligand>
        <name>Zn(2+)</name>
        <dbReference type="ChEBI" id="CHEBI:29105"/>
        <label>2</label>
    </ligand>
</feature>
<comment type="function">
    <text evidence="1 7">Catalyzes the hydrolysis of N-formyl-L-kynurenine to L-kynurenine, the second step in the kynurenine pathway of tryptophan degradation.</text>
</comment>
<dbReference type="SUPFAM" id="SSF102198">
    <property type="entry name" value="Putative cyclase"/>
    <property type="match status" value="1"/>
</dbReference>
<dbReference type="EMBL" id="JBHTBQ010000006">
    <property type="protein sequence ID" value="MFC7418932.1"/>
    <property type="molecule type" value="Genomic_DNA"/>
</dbReference>
<evidence type="ECO:0000256" key="6">
    <source>
        <dbReference type="ARBA" id="ARBA00048496"/>
    </source>
</evidence>
<sequence>MLLDISMPVFSGMPIWPGDTPFSTEFTWQLENDCPVNVSRMTLSTHSGTHADAPLHYQSDGCAVDQLSLTPYLGVCRVVHCLDAGTHVSLAQVQNRLQTMNTPLPARLLIRTWHVNPIETWRSDFPGISVELINWLAEQGVCLLGVDSASLDPVASKTLDAHHALAHHGMAVLENLLLDHVPEGDYELIALPLKLLHLDASPVRAILRGL</sequence>
<feature type="binding site" evidence="7">
    <location>
        <position position="174"/>
    </location>
    <ligand>
        <name>Zn(2+)</name>
        <dbReference type="ChEBI" id="CHEBI:29105"/>
        <label>1</label>
    </ligand>
</feature>
<proteinExistence type="inferred from homology"/>
<feature type="binding site" evidence="7">
    <location>
        <position position="50"/>
    </location>
    <ligand>
        <name>Zn(2+)</name>
        <dbReference type="ChEBI" id="CHEBI:29105"/>
        <label>1</label>
    </ligand>
</feature>
<evidence type="ECO:0000256" key="4">
    <source>
        <dbReference type="ARBA" id="ARBA00022833"/>
    </source>
</evidence>
<keyword evidence="4 7" id="KW-0862">Zinc</keyword>
<organism evidence="8 9">
    <name type="scientific">Iodobacter arcticus</name>
    <dbReference type="NCBI Taxonomy" id="590593"/>
    <lineage>
        <taxon>Bacteria</taxon>
        <taxon>Pseudomonadati</taxon>
        <taxon>Pseudomonadota</taxon>
        <taxon>Betaproteobacteria</taxon>
        <taxon>Neisseriales</taxon>
        <taxon>Chitinibacteraceae</taxon>
        <taxon>Iodobacter</taxon>
    </lineage>
</organism>
<dbReference type="HAMAP" id="MF_01969">
    <property type="entry name" value="KynB"/>
    <property type="match status" value="1"/>
</dbReference>
<dbReference type="InterPro" id="IPR017484">
    <property type="entry name" value="Kynurenine_formamidase_bac"/>
</dbReference>
<comment type="cofactor">
    <cofactor evidence="7">
        <name>Zn(2+)</name>
        <dbReference type="ChEBI" id="CHEBI:29105"/>
    </cofactor>
    <text evidence="7">Binds 2 zinc ions per subunit.</text>
</comment>
<evidence type="ECO:0000256" key="7">
    <source>
        <dbReference type="HAMAP-Rule" id="MF_01969"/>
    </source>
</evidence>
<accession>A0ABW2QT70</accession>
<dbReference type="Gene3D" id="3.50.30.50">
    <property type="entry name" value="Putative cyclase"/>
    <property type="match status" value="1"/>
</dbReference>
<feature type="binding site" evidence="7">
    <location>
        <position position="16"/>
    </location>
    <ligand>
        <name>substrate</name>
    </ligand>
</feature>
<dbReference type="PANTHER" id="PTHR31118">
    <property type="entry name" value="CYCLASE-LIKE PROTEIN 2"/>
    <property type="match status" value="1"/>
</dbReference>
<dbReference type="Pfam" id="PF04199">
    <property type="entry name" value="Cyclase"/>
    <property type="match status" value="1"/>
</dbReference>
<keyword evidence="3 7" id="KW-0378">Hydrolase</keyword>
<evidence type="ECO:0000256" key="3">
    <source>
        <dbReference type="ARBA" id="ARBA00022801"/>
    </source>
</evidence>
<feature type="active site" description="Proton donor/acceptor" evidence="7">
    <location>
        <position position="56"/>
    </location>
</feature>
<dbReference type="InterPro" id="IPR007325">
    <property type="entry name" value="KFase/CYL"/>
</dbReference>
<dbReference type="PANTHER" id="PTHR31118:SF32">
    <property type="entry name" value="KYNURENINE FORMAMIDASE"/>
    <property type="match status" value="1"/>
</dbReference>
<evidence type="ECO:0000256" key="5">
    <source>
        <dbReference type="ARBA" id="ARBA00023079"/>
    </source>
</evidence>
<keyword evidence="2 7" id="KW-0479">Metal-binding</keyword>
<evidence type="ECO:0000256" key="1">
    <source>
        <dbReference type="ARBA" id="ARBA00002204"/>
    </source>
</evidence>
<evidence type="ECO:0000313" key="9">
    <source>
        <dbReference type="Proteomes" id="UP001596473"/>
    </source>
</evidence>
<dbReference type="EC" id="3.5.1.9" evidence="7"/>
<reference evidence="9" key="1">
    <citation type="journal article" date="2019" name="Int. J. Syst. Evol. Microbiol.">
        <title>The Global Catalogue of Microorganisms (GCM) 10K type strain sequencing project: providing services to taxonomists for standard genome sequencing and annotation.</title>
        <authorList>
            <consortium name="The Broad Institute Genomics Platform"/>
            <consortium name="The Broad Institute Genome Sequencing Center for Infectious Disease"/>
            <person name="Wu L."/>
            <person name="Ma J."/>
        </authorList>
    </citation>
    <scope>NUCLEOTIDE SEQUENCE [LARGE SCALE GENOMIC DNA]</scope>
    <source>
        <strain evidence="9">CCUG 62945</strain>
    </source>
</reference>
<dbReference type="InterPro" id="IPR037175">
    <property type="entry name" value="KFase_sf"/>
</dbReference>
<feature type="binding site" evidence="7">
    <location>
        <position position="52"/>
    </location>
    <ligand>
        <name>Zn(2+)</name>
        <dbReference type="ChEBI" id="CHEBI:29105"/>
        <label>1</label>
    </ligand>
</feature>
<keyword evidence="9" id="KW-1185">Reference proteome</keyword>
<keyword evidence="5 7" id="KW-0823">Tryptophan catabolism</keyword>
<evidence type="ECO:0000256" key="2">
    <source>
        <dbReference type="ARBA" id="ARBA00022723"/>
    </source>
</evidence>
<comment type="subunit">
    <text evidence="7">Homodimer.</text>
</comment>
<comment type="pathway">
    <text evidence="7">Amino-acid degradation; L-tryptophan degradation via kynurenine pathway; L-kynurenine from L-tryptophan: step 2/2.</text>
</comment>
<comment type="catalytic activity">
    <reaction evidence="6 7">
        <text>N-formyl-L-kynurenine + H2O = L-kynurenine + formate + H(+)</text>
        <dbReference type="Rhea" id="RHEA:13009"/>
        <dbReference type="ChEBI" id="CHEBI:15377"/>
        <dbReference type="ChEBI" id="CHEBI:15378"/>
        <dbReference type="ChEBI" id="CHEBI:15740"/>
        <dbReference type="ChEBI" id="CHEBI:57959"/>
        <dbReference type="ChEBI" id="CHEBI:58629"/>
        <dbReference type="EC" id="3.5.1.9"/>
    </reaction>
</comment>
<comment type="similarity">
    <text evidence="7">Belongs to the Cyclase 1 superfamily. KynB family.</text>
</comment>
<feature type="binding site" evidence="7">
    <location>
        <position position="162"/>
    </location>
    <ligand>
        <name>Zn(2+)</name>
        <dbReference type="ChEBI" id="CHEBI:29105"/>
        <label>2</label>
    </ligand>
</feature>
<comment type="caution">
    <text evidence="8">The sequence shown here is derived from an EMBL/GenBank/DDBJ whole genome shotgun (WGS) entry which is preliminary data.</text>
</comment>
<evidence type="ECO:0000313" key="8">
    <source>
        <dbReference type="EMBL" id="MFC7418932.1"/>
    </source>
</evidence>